<protein>
    <recommendedName>
        <fullName evidence="2">CD-NTase-associated protein 15 domain-containing protein</fullName>
    </recommendedName>
</protein>
<dbReference type="InterPro" id="IPR041208">
    <property type="entry name" value="Cap15"/>
</dbReference>
<dbReference type="Pfam" id="PF18153">
    <property type="entry name" value="Cap15_CD_rec"/>
    <property type="match status" value="1"/>
</dbReference>
<sequence length="205" mass="24055">MRINLTKTSQIIFFILFLPVLSICFVLILNYLLQPFSKLWFYPFVDTFGIVGFYALLYSLFNSHVWSWSIFSFLGIVDFPFVGGRWKGHLISSFDNNKIPAILEIRQNFSQIDVYLYCKESHSYSLIAGFVKLSDNRMELHYEYHNEPYVNTKNTMHGHDGVVRLTYFKKDNVLKGSYYNSSQHDRGHVGNLEFIFESKQIQGKL</sequence>
<keyword evidence="1" id="KW-1133">Transmembrane helix</keyword>
<comment type="caution">
    <text evidence="3">The sequence shown here is derived from an EMBL/GenBank/DDBJ whole genome shotgun (WGS) entry which is preliminary data.</text>
</comment>
<dbReference type="AlphaFoldDB" id="A0A1F5KMI8"/>
<dbReference type="STRING" id="1797785.A3B45_00665"/>
<accession>A0A1F5KMI8</accession>
<feature type="transmembrane region" description="Helical" evidence="1">
    <location>
        <begin position="12"/>
        <end position="33"/>
    </location>
</feature>
<proteinExistence type="predicted"/>
<feature type="domain" description="CD-NTase-associated protein 15" evidence="2">
    <location>
        <begin position="78"/>
        <end position="193"/>
    </location>
</feature>
<dbReference type="EMBL" id="MFDM01000030">
    <property type="protein sequence ID" value="OGE42153.1"/>
    <property type="molecule type" value="Genomic_DNA"/>
</dbReference>
<feature type="transmembrane region" description="Helical" evidence="1">
    <location>
        <begin position="39"/>
        <end position="61"/>
    </location>
</feature>
<keyword evidence="1" id="KW-0812">Transmembrane</keyword>
<evidence type="ECO:0000313" key="4">
    <source>
        <dbReference type="Proteomes" id="UP000178565"/>
    </source>
</evidence>
<evidence type="ECO:0000259" key="2">
    <source>
        <dbReference type="Pfam" id="PF18153"/>
    </source>
</evidence>
<reference evidence="3 4" key="1">
    <citation type="journal article" date="2016" name="Nat. Commun.">
        <title>Thousands of microbial genomes shed light on interconnected biogeochemical processes in an aquifer system.</title>
        <authorList>
            <person name="Anantharaman K."/>
            <person name="Brown C.T."/>
            <person name="Hug L.A."/>
            <person name="Sharon I."/>
            <person name="Castelle C.J."/>
            <person name="Probst A.J."/>
            <person name="Thomas B.C."/>
            <person name="Singh A."/>
            <person name="Wilkins M.J."/>
            <person name="Karaoz U."/>
            <person name="Brodie E.L."/>
            <person name="Williams K.H."/>
            <person name="Hubbard S.S."/>
            <person name="Banfield J.F."/>
        </authorList>
    </citation>
    <scope>NUCLEOTIDE SEQUENCE [LARGE SCALE GENOMIC DNA]</scope>
</reference>
<organism evidence="3 4">
    <name type="scientific">Candidatus Daviesbacteria bacterium RIFCSPLOWO2_01_FULL_39_12</name>
    <dbReference type="NCBI Taxonomy" id="1797785"/>
    <lineage>
        <taxon>Bacteria</taxon>
        <taxon>Candidatus Daviesiibacteriota</taxon>
    </lineage>
</organism>
<evidence type="ECO:0000313" key="3">
    <source>
        <dbReference type="EMBL" id="OGE42153.1"/>
    </source>
</evidence>
<evidence type="ECO:0000256" key="1">
    <source>
        <dbReference type="SAM" id="Phobius"/>
    </source>
</evidence>
<gene>
    <name evidence="3" type="ORF">A3B45_00665</name>
</gene>
<keyword evidence="1" id="KW-0472">Membrane</keyword>
<dbReference type="Proteomes" id="UP000178565">
    <property type="component" value="Unassembled WGS sequence"/>
</dbReference>
<name>A0A1F5KMI8_9BACT</name>